<organism evidence="2 3">
    <name type="scientific">Obba rivulosa</name>
    <dbReference type="NCBI Taxonomy" id="1052685"/>
    <lineage>
        <taxon>Eukaryota</taxon>
        <taxon>Fungi</taxon>
        <taxon>Dikarya</taxon>
        <taxon>Basidiomycota</taxon>
        <taxon>Agaricomycotina</taxon>
        <taxon>Agaricomycetes</taxon>
        <taxon>Polyporales</taxon>
        <taxon>Gelatoporiaceae</taxon>
        <taxon>Obba</taxon>
    </lineage>
</organism>
<name>A0A8E2AG41_9APHY</name>
<evidence type="ECO:0000256" key="1">
    <source>
        <dbReference type="SAM" id="SignalP"/>
    </source>
</evidence>
<sequence>MLRPASVLPHWLLGLLSITISDSEVYKPGDFAINFLDSGPAYFRILGIEIIDAPGLQFYVLLAATAFLLPESRTGFQSLGGILVFPQLQLQSAASCPNLFDGLIMSCTKHFRHFVQTRGLENGLKRAVHIQTAGQPIAGTFQNPGIGVRLGL</sequence>
<proteinExistence type="predicted"/>
<dbReference type="EMBL" id="KV722795">
    <property type="protein sequence ID" value="OCH83841.1"/>
    <property type="molecule type" value="Genomic_DNA"/>
</dbReference>
<keyword evidence="3" id="KW-1185">Reference proteome</keyword>
<dbReference type="Proteomes" id="UP000250043">
    <property type="component" value="Unassembled WGS sequence"/>
</dbReference>
<evidence type="ECO:0000313" key="2">
    <source>
        <dbReference type="EMBL" id="OCH83841.1"/>
    </source>
</evidence>
<feature type="signal peptide" evidence="1">
    <location>
        <begin position="1"/>
        <end position="23"/>
    </location>
</feature>
<gene>
    <name evidence="2" type="ORF">OBBRIDRAFT_808704</name>
</gene>
<dbReference type="AlphaFoldDB" id="A0A8E2AG41"/>
<evidence type="ECO:0000313" key="3">
    <source>
        <dbReference type="Proteomes" id="UP000250043"/>
    </source>
</evidence>
<keyword evidence="1" id="KW-0732">Signal</keyword>
<accession>A0A8E2AG41</accession>
<reference evidence="2 3" key="1">
    <citation type="submission" date="2016-07" db="EMBL/GenBank/DDBJ databases">
        <title>Draft genome of the white-rot fungus Obba rivulosa 3A-2.</title>
        <authorList>
            <consortium name="DOE Joint Genome Institute"/>
            <person name="Miettinen O."/>
            <person name="Riley R."/>
            <person name="Acob R."/>
            <person name="Barry K."/>
            <person name="Cullen D."/>
            <person name="De Vries R."/>
            <person name="Hainaut M."/>
            <person name="Hatakka A."/>
            <person name="Henrissat B."/>
            <person name="Hilden K."/>
            <person name="Kuo R."/>
            <person name="Labutti K."/>
            <person name="Lipzen A."/>
            <person name="Makela M.R."/>
            <person name="Sandor L."/>
            <person name="Spatafora J.W."/>
            <person name="Grigoriev I.V."/>
            <person name="Hibbett D.S."/>
        </authorList>
    </citation>
    <scope>NUCLEOTIDE SEQUENCE [LARGE SCALE GENOMIC DNA]</scope>
    <source>
        <strain evidence="2 3">3A-2</strain>
    </source>
</reference>
<protein>
    <submittedName>
        <fullName evidence="2">Uncharacterized protein</fullName>
    </submittedName>
</protein>
<feature type="chain" id="PRO_5034185460" evidence="1">
    <location>
        <begin position="24"/>
        <end position="152"/>
    </location>
</feature>